<keyword evidence="6" id="KW-0808">Transferase</keyword>
<keyword evidence="7" id="KW-0548">Nucleotidyltransferase</keyword>
<evidence type="ECO:0000259" key="20">
    <source>
        <dbReference type="PROSITE" id="PS50172"/>
    </source>
</evidence>
<dbReference type="AlphaFoldDB" id="A0AAD7A730"/>
<dbReference type="SUPFAM" id="SSF47802">
    <property type="entry name" value="DNA polymerase beta, N-terminal domain-like"/>
    <property type="match status" value="1"/>
</dbReference>
<keyword evidence="22" id="KW-1185">Reference proteome</keyword>
<feature type="domain" description="BRCT" evidence="20">
    <location>
        <begin position="24"/>
        <end position="126"/>
    </location>
</feature>
<dbReference type="InterPro" id="IPR037160">
    <property type="entry name" value="DNA_Pol_thumb_sf"/>
</dbReference>
<dbReference type="GO" id="GO:0003677">
    <property type="term" value="F:DNA binding"/>
    <property type="evidence" value="ECO:0007669"/>
    <property type="project" value="UniProtKB-KW"/>
</dbReference>
<sequence length="549" mass="61557">MSSNSSSECLSSPSDTPIPTSDVVKLYLVQAKLTAQDISELFSLAEKHNLRVSKSLNAGPNHDSTKLQLCPSSEDADIIITNVRMRKRLERHIDWNLAKEKAIVTPEWLRDSVQQRAILPCGDYAALRELKQNTVQNCPDSDDDTDGGGSCVSSLAQPDSEKLSEPTTKAHYTNRYACLRPCPLVCPNQGLVKQFGIIRRSRELEGKDTSALSYERTISVIKAYPHTLTASRLAEVSKLPGIGEKMLSKISEYVNYGKIRESQTIAASARFNSLSEFTTIYGIGAATARKLFDTFGLRTIADLEEHYARHEPPPQRFSDEEQARRITTPAPLLSIRAGLALREDLNEKIPRAEVDLMHDIVMGELEKLRQGCMSTIVGGYRRGKAESNDVDIVITHPTLTSGSDQVKGLGEALVNRLYERGFITHVMHLSGFHPPDALRTSHWDTLEKALTVFILPPDAGSPRRRIHRRLDLIFAAPEAYWTAITGWTGSKMFERDLRLWAKVECSMKFDSSGITRRRDSKRYFPRSEQEVFEILGLEWIDPTLRNADS</sequence>
<dbReference type="GO" id="GO:0003887">
    <property type="term" value="F:DNA-directed DNA polymerase activity"/>
    <property type="evidence" value="ECO:0007669"/>
    <property type="project" value="UniProtKB-KW"/>
</dbReference>
<dbReference type="SMART" id="SM00483">
    <property type="entry name" value="POLXc"/>
    <property type="match status" value="1"/>
</dbReference>
<dbReference type="InterPro" id="IPR002054">
    <property type="entry name" value="DNA-dir_DNA_pol_X"/>
</dbReference>
<evidence type="ECO:0000256" key="7">
    <source>
        <dbReference type="ARBA" id="ARBA00022695"/>
    </source>
</evidence>
<keyword evidence="15" id="KW-0456">Lyase</keyword>
<dbReference type="Gene3D" id="3.30.210.10">
    <property type="entry name" value="DNA polymerase, thumb domain"/>
    <property type="match status" value="1"/>
</dbReference>
<keyword evidence="13" id="KW-0238">DNA-binding</keyword>
<evidence type="ECO:0000256" key="4">
    <source>
        <dbReference type="ARBA" id="ARBA00012417"/>
    </source>
</evidence>
<dbReference type="InterPro" id="IPR001357">
    <property type="entry name" value="BRCT_dom"/>
</dbReference>
<dbReference type="SMART" id="SM00278">
    <property type="entry name" value="HhH1"/>
    <property type="match status" value="2"/>
</dbReference>
<evidence type="ECO:0000256" key="16">
    <source>
        <dbReference type="ARBA" id="ARBA00023242"/>
    </source>
</evidence>
<dbReference type="InterPro" id="IPR043519">
    <property type="entry name" value="NT_sf"/>
</dbReference>
<dbReference type="InterPro" id="IPR027421">
    <property type="entry name" value="DNA_pol_lamdba_lyase_dom_sf"/>
</dbReference>
<evidence type="ECO:0000256" key="5">
    <source>
        <dbReference type="ARBA" id="ARBA00022634"/>
    </source>
</evidence>
<name>A0AAD7A730_9AGAR</name>
<dbReference type="CDD" id="cd00141">
    <property type="entry name" value="NT_POLXc"/>
    <property type="match status" value="1"/>
</dbReference>
<dbReference type="Gene3D" id="3.40.50.10190">
    <property type="entry name" value="BRCT domain"/>
    <property type="match status" value="1"/>
</dbReference>
<dbReference type="GO" id="GO:0016829">
    <property type="term" value="F:lyase activity"/>
    <property type="evidence" value="ECO:0007669"/>
    <property type="project" value="UniProtKB-KW"/>
</dbReference>
<dbReference type="InterPro" id="IPR022312">
    <property type="entry name" value="DNA_pol_X"/>
</dbReference>
<dbReference type="Proteomes" id="UP001218218">
    <property type="component" value="Unassembled WGS sequence"/>
</dbReference>
<evidence type="ECO:0000256" key="13">
    <source>
        <dbReference type="ARBA" id="ARBA00023125"/>
    </source>
</evidence>
<reference evidence="21" key="1">
    <citation type="submission" date="2023-03" db="EMBL/GenBank/DDBJ databases">
        <title>Massive genome expansion in bonnet fungi (Mycena s.s.) driven by repeated elements and novel gene families across ecological guilds.</title>
        <authorList>
            <consortium name="Lawrence Berkeley National Laboratory"/>
            <person name="Harder C.B."/>
            <person name="Miyauchi S."/>
            <person name="Viragh M."/>
            <person name="Kuo A."/>
            <person name="Thoen E."/>
            <person name="Andreopoulos B."/>
            <person name="Lu D."/>
            <person name="Skrede I."/>
            <person name="Drula E."/>
            <person name="Henrissat B."/>
            <person name="Morin E."/>
            <person name="Kohler A."/>
            <person name="Barry K."/>
            <person name="LaButti K."/>
            <person name="Morin E."/>
            <person name="Salamov A."/>
            <person name="Lipzen A."/>
            <person name="Mereny Z."/>
            <person name="Hegedus B."/>
            <person name="Baldrian P."/>
            <person name="Stursova M."/>
            <person name="Weitz H."/>
            <person name="Taylor A."/>
            <person name="Grigoriev I.V."/>
            <person name="Nagy L.G."/>
            <person name="Martin F."/>
            <person name="Kauserud H."/>
        </authorList>
    </citation>
    <scope>NUCLEOTIDE SEQUENCE</scope>
    <source>
        <strain evidence="21">CBHHK002</strain>
    </source>
</reference>
<dbReference type="InterPro" id="IPR019843">
    <property type="entry name" value="DNA_pol-X_BS"/>
</dbReference>
<feature type="active site" description="Nucleophile; Schiff-base intermediate with DNA; for 5'-dRP lyase activity" evidence="18">
    <location>
        <position position="249"/>
    </location>
</feature>
<dbReference type="GO" id="GO:0005634">
    <property type="term" value="C:nucleus"/>
    <property type="evidence" value="ECO:0007669"/>
    <property type="project" value="UniProtKB-SubCell"/>
</dbReference>
<keyword evidence="8" id="KW-0235">DNA replication</keyword>
<dbReference type="InterPro" id="IPR003583">
    <property type="entry name" value="Hlx-hairpin-Hlx_DNA-bd_motif"/>
</dbReference>
<evidence type="ECO:0000256" key="10">
    <source>
        <dbReference type="ARBA" id="ARBA00022763"/>
    </source>
</evidence>
<dbReference type="GO" id="GO:0006303">
    <property type="term" value="P:double-strand break repair via nonhomologous end joining"/>
    <property type="evidence" value="ECO:0007669"/>
    <property type="project" value="TreeGrafter"/>
</dbReference>
<evidence type="ECO:0000313" key="21">
    <source>
        <dbReference type="EMBL" id="KAJ7350521.1"/>
    </source>
</evidence>
<dbReference type="Pfam" id="PF14716">
    <property type="entry name" value="HHH_8"/>
    <property type="match status" value="1"/>
</dbReference>
<dbReference type="Gene3D" id="1.10.150.110">
    <property type="entry name" value="DNA polymerase beta, N-terminal domain-like"/>
    <property type="match status" value="1"/>
</dbReference>
<evidence type="ECO:0000256" key="15">
    <source>
        <dbReference type="ARBA" id="ARBA00023239"/>
    </source>
</evidence>
<dbReference type="GO" id="GO:0046872">
    <property type="term" value="F:metal ion binding"/>
    <property type="evidence" value="ECO:0007669"/>
    <property type="project" value="UniProtKB-KW"/>
</dbReference>
<keyword evidence="5" id="KW-0237">DNA synthesis</keyword>
<evidence type="ECO:0000256" key="11">
    <source>
        <dbReference type="ARBA" id="ARBA00022842"/>
    </source>
</evidence>
<dbReference type="Pfam" id="PF10391">
    <property type="entry name" value="DNA_pol_lambd_f"/>
    <property type="match status" value="1"/>
</dbReference>
<gene>
    <name evidence="21" type="ORF">DFH08DRAFT_995085</name>
</gene>
<dbReference type="PANTHER" id="PTHR11276">
    <property type="entry name" value="DNA POLYMERASE TYPE-X FAMILY MEMBER"/>
    <property type="match status" value="1"/>
</dbReference>
<dbReference type="SUPFAM" id="SSF81585">
    <property type="entry name" value="PsbU/PolX domain-like"/>
    <property type="match status" value="1"/>
</dbReference>
<dbReference type="InterPro" id="IPR036420">
    <property type="entry name" value="BRCT_dom_sf"/>
</dbReference>
<dbReference type="Pfam" id="PF14791">
    <property type="entry name" value="DNA_pol_B_thumb"/>
    <property type="match status" value="1"/>
</dbReference>
<proteinExistence type="inferred from homology"/>
<evidence type="ECO:0000256" key="9">
    <source>
        <dbReference type="ARBA" id="ARBA00022723"/>
    </source>
</evidence>
<comment type="similarity">
    <text evidence="3">Belongs to the DNA polymerase type-X family.</text>
</comment>
<dbReference type="FunFam" id="3.30.210.10:FF:000005">
    <property type="entry name" value="DNA polymerase IV"/>
    <property type="match status" value="1"/>
</dbReference>
<keyword evidence="16" id="KW-0539">Nucleus</keyword>
<dbReference type="InterPro" id="IPR010996">
    <property type="entry name" value="HHH_MUS81"/>
</dbReference>
<evidence type="ECO:0000256" key="14">
    <source>
        <dbReference type="ARBA" id="ARBA00023204"/>
    </source>
</evidence>
<dbReference type="InterPro" id="IPR028207">
    <property type="entry name" value="DNA_pol_B_palm_palm"/>
</dbReference>
<evidence type="ECO:0000256" key="8">
    <source>
        <dbReference type="ARBA" id="ARBA00022705"/>
    </source>
</evidence>
<accession>A0AAD7A730</accession>
<comment type="catalytic activity">
    <reaction evidence="17">
        <text>DNA(n) + a 2'-deoxyribonucleoside 5'-triphosphate = DNA(n+1) + diphosphate</text>
        <dbReference type="Rhea" id="RHEA:22508"/>
        <dbReference type="Rhea" id="RHEA-COMP:17339"/>
        <dbReference type="Rhea" id="RHEA-COMP:17340"/>
        <dbReference type="ChEBI" id="CHEBI:33019"/>
        <dbReference type="ChEBI" id="CHEBI:61560"/>
        <dbReference type="ChEBI" id="CHEBI:173112"/>
        <dbReference type="EC" id="2.7.7.7"/>
    </reaction>
</comment>
<dbReference type="PRINTS" id="PR00871">
    <property type="entry name" value="DNAPOLXTDT"/>
</dbReference>
<evidence type="ECO:0000256" key="2">
    <source>
        <dbReference type="ARBA" id="ARBA00004123"/>
    </source>
</evidence>
<dbReference type="InterPro" id="IPR001726">
    <property type="entry name" value="TdT/Mu"/>
</dbReference>
<dbReference type="EMBL" id="JARIHO010000014">
    <property type="protein sequence ID" value="KAJ7350521.1"/>
    <property type="molecule type" value="Genomic_DNA"/>
</dbReference>
<dbReference type="PRINTS" id="PR00869">
    <property type="entry name" value="DNAPOLX"/>
</dbReference>
<keyword evidence="14" id="KW-0234">DNA repair</keyword>
<evidence type="ECO:0000256" key="6">
    <source>
        <dbReference type="ARBA" id="ARBA00022679"/>
    </source>
</evidence>
<dbReference type="PROSITE" id="PS50172">
    <property type="entry name" value="BRCT"/>
    <property type="match status" value="1"/>
</dbReference>
<feature type="region of interest" description="Disordered" evidence="19">
    <location>
        <begin position="136"/>
        <end position="166"/>
    </location>
</feature>
<dbReference type="GO" id="GO:0006260">
    <property type="term" value="P:DNA replication"/>
    <property type="evidence" value="ECO:0007669"/>
    <property type="project" value="UniProtKB-KW"/>
</dbReference>
<dbReference type="SUPFAM" id="SSF81301">
    <property type="entry name" value="Nucleotidyltransferase"/>
    <property type="match status" value="1"/>
</dbReference>
<evidence type="ECO:0000256" key="3">
    <source>
        <dbReference type="ARBA" id="ARBA00008323"/>
    </source>
</evidence>
<dbReference type="PROSITE" id="PS00522">
    <property type="entry name" value="DNA_POLYMERASE_X"/>
    <property type="match status" value="1"/>
</dbReference>
<dbReference type="PANTHER" id="PTHR11276:SF28">
    <property type="entry name" value="DNA POLYMERASE LAMBDA"/>
    <property type="match status" value="1"/>
</dbReference>
<dbReference type="Gene3D" id="1.10.150.20">
    <property type="entry name" value="5' to 3' exonuclease, C-terminal subdomain"/>
    <property type="match status" value="1"/>
</dbReference>
<protein>
    <recommendedName>
        <fullName evidence="4">DNA-directed DNA polymerase</fullName>
        <ecNumber evidence="4">2.7.7.7</ecNumber>
    </recommendedName>
</protein>
<comment type="cofactor">
    <cofactor evidence="1">
        <name>Mg(2+)</name>
        <dbReference type="ChEBI" id="CHEBI:18420"/>
    </cofactor>
</comment>
<dbReference type="SUPFAM" id="SSF52113">
    <property type="entry name" value="BRCT domain"/>
    <property type="match status" value="1"/>
</dbReference>
<evidence type="ECO:0000313" key="22">
    <source>
        <dbReference type="Proteomes" id="UP001218218"/>
    </source>
</evidence>
<comment type="caution">
    <text evidence="21">The sequence shown here is derived from an EMBL/GenBank/DDBJ whole genome shotgun (WGS) entry which is preliminary data.</text>
</comment>
<organism evidence="21 22">
    <name type="scientific">Mycena albidolilacea</name>
    <dbReference type="NCBI Taxonomy" id="1033008"/>
    <lineage>
        <taxon>Eukaryota</taxon>
        <taxon>Fungi</taxon>
        <taxon>Dikarya</taxon>
        <taxon>Basidiomycota</taxon>
        <taxon>Agaricomycotina</taxon>
        <taxon>Agaricomycetes</taxon>
        <taxon>Agaricomycetidae</taxon>
        <taxon>Agaricales</taxon>
        <taxon>Marasmiineae</taxon>
        <taxon>Mycenaceae</taxon>
        <taxon>Mycena</taxon>
    </lineage>
</organism>
<keyword evidence="11" id="KW-0460">Magnesium</keyword>
<keyword evidence="10" id="KW-0227">DNA damage</keyword>
<dbReference type="InterPro" id="IPR029398">
    <property type="entry name" value="PolB_thumb"/>
</dbReference>
<keyword evidence="9" id="KW-0479">Metal-binding</keyword>
<evidence type="ECO:0000256" key="18">
    <source>
        <dbReference type="PIRSR" id="PIRSR622312-50"/>
    </source>
</evidence>
<comment type="subcellular location">
    <subcellularLocation>
        <location evidence="2">Nucleus</location>
    </subcellularLocation>
</comment>
<evidence type="ECO:0000256" key="19">
    <source>
        <dbReference type="SAM" id="MobiDB-lite"/>
    </source>
</evidence>
<dbReference type="EC" id="2.7.7.7" evidence="4"/>
<dbReference type="Gene3D" id="3.30.460.10">
    <property type="entry name" value="Beta Polymerase, domain 2"/>
    <property type="match status" value="1"/>
</dbReference>
<evidence type="ECO:0000256" key="12">
    <source>
        <dbReference type="ARBA" id="ARBA00022932"/>
    </source>
</evidence>
<evidence type="ECO:0000256" key="17">
    <source>
        <dbReference type="ARBA" id="ARBA00049244"/>
    </source>
</evidence>
<dbReference type="Pfam" id="PF14792">
    <property type="entry name" value="DNA_pol_B_palm"/>
    <property type="match status" value="1"/>
</dbReference>
<dbReference type="InterPro" id="IPR018944">
    <property type="entry name" value="DNA_pol_lambd_fingers_domain"/>
</dbReference>
<evidence type="ECO:0000256" key="1">
    <source>
        <dbReference type="ARBA" id="ARBA00001946"/>
    </source>
</evidence>
<keyword evidence="12" id="KW-0239">DNA-directed DNA polymerase</keyword>